<reference evidence="1" key="1">
    <citation type="submission" date="2019-08" db="EMBL/GenBank/DDBJ databases">
        <title>Carotenoids and Carotenoid Binding Proteins in the Halophilic Cyanobacterium Euhalothece sp. ZM00.</title>
        <authorList>
            <person name="Cho S.M."/>
            <person name="Song J.Y."/>
            <person name="Park Y.-I."/>
        </authorList>
    </citation>
    <scope>NUCLEOTIDE SEQUENCE [LARGE SCALE GENOMIC DNA]</scope>
    <source>
        <strain evidence="1">Z-M001</strain>
    </source>
</reference>
<dbReference type="AlphaFoldDB" id="A0A5B8NQN5"/>
<name>A0A5B8NQN5_9CHRO</name>
<dbReference type="Proteomes" id="UP000318453">
    <property type="component" value="Chromosome"/>
</dbReference>
<protein>
    <submittedName>
        <fullName evidence="1">Uncharacterized protein</fullName>
    </submittedName>
</protein>
<proteinExistence type="predicted"/>
<dbReference type="KEGG" id="enn:FRE64_11470"/>
<accession>A0A5B8NQN5</accession>
<gene>
    <name evidence="1" type="ORF">FRE64_11470</name>
</gene>
<dbReference type="EMBL" id="CP042326">
    <property type="protein sequence ID" value="QDZ40515.1"/>
    <property type="molecule type" value="Genomic_DNA"/>
</dbReference>
<organism evidence="1 2">
    <name type="scientific">Euhalothece natronophila Z-M001</name>
    <dbReference type="NCBI Taxonomy" id="522448"/>
    <lineage>
        <taxon>Bacteria</taxon>
        <taxon>Bacillati</taxon>
        <taxon>Cyanobacteriota</taxon>
        <taxon>Cyanophyceae</taxon>
        <taxon>Oscillatoriophycideae</taxon>
        <taxon>Chroococcales</taxon>
        <taxon>Halothecacae</taxon>
        <taxon>Halothece cluster</taxon>
        <taxon>Euhalothece</taxon>
    </lineage>
</organism>
<sequence>METIEFKTILHNGKVTLPPEYAKQWEGKTIRVLVVDESKQLEPSMKASQSKPFKATSLKTKGFNFNREEANAR</sequence>
<dbReference type="RefSeq" id="WP_146296337.1">
    <property type="nucleotide sequence ID" value="NZ_CP042326.1"/>
</dbReference>
<keyword evidence="2" id="KW-1185">Reference proteome</keyword>
<evidence type="ECO:0000313" key="2">
    <source>
        <dbReference type="Proteomes" id="UP000318453"/>
    </source>
</evidence>
<evidence type="ECO:0000313" key="1">
    <source>
        <dbReference type="EMBL" id="QDZ40515.1"/>
    </source>
</evidence>
<dbReference type="OrthoDB" id="5772393at2"/>